<organism evidence="3 4">
    <name type="scientific">Paraburkholderia bryophila</name>
    <dbReference type="NCBI Taxonomy" id="420952"/>
    <lineage>
        <taxon>Bacteria</taxon>
        <taxon>Pseudomonadati</taxon>
        <taxon>Pseudomonadota</taxon>
        <taxon>Betaproteobacteria</taxon>
        <taxon>Burkholderiales</taxon>
        <taxon>Burkholderiaceae</taxon>
        <taxon>Paraburkholderia</taxon>
    </lineage>
</organism>
<dbReference type="SUPFAM" id="SSF52266">
    <property type="entry name" value="SGNH hydrolase"/>
    <property type="match status" value="1"/>
</dbReference>
<evidence type="ECO:0000313" key="4">
    <source>
        <dbReference type="Proteomes" id="UP000572540"/>
    </source>
</evidence>
<dbReference type="Pfam" id="PF00657">
    <property type="entry name" value="Lipase_GDSL"/>
    <property type="match status" value="1"/>
</dbReference>
<reference evidence="3 4" key="1">
    <citation type="submission" date="2020-07" db="EMBL/GenBank/DDBJ databases">
        <title>Exploring microbial biodiversity for novel pathways involved in the catabolism of aromatic compounds derived from lignin.</title>
        <authorList>
            <person name="Elkins J."/>
        </authorList>
    </citation>
    <scope>NUCLEOTIDE SEQUENCE [LARGE SCALE GENOMIC DNA]</scope>
    <source>
        <strain evidence="3 4">H2C3B</strain>
    </source>
</reference>
<dbReference type="PANTHER" id="PTHR45648">
    <property type="entry name" value="GDSL LIPASE/ACYLHYDROLASE FAMILY PROTEIN (AFU_ORTHOLOGUE AFUA_4G14700)"/>
    <property type="match status" value="1"/>
</dbReference>
<dbReference type="CDD" id="cd01846">
    <property type="entry name" value="fatty_acyltransferase_like"/>
    <property type="match status" value="1"/>
</dbReference>
<dbReference type="EMBL" id="JACCAU010000001">
    <property type="protein sequence ID" value="NYH13280.1"/>
    <property type="molecule type" value="Genomic_DNA"/>
</dbReference>
<dbReference type="InterPro" id="IPR001087">
    <property type="entry name" value="GDSL"/>
</dbReference>
<feature type="signal peptide" evidence="2">
    <location>
        <begin position="1"/>
        <end position="31"/>
    </location>
</feature>
<comment type="caution">
    <text evidence="3">The sequence shown here is derived from an EMBL/GenBank/DDBJ whole genome shotgun (WGS) entry which is preliminary data.</text>
</comment>
<keyword evidence="2" id="KW-0732">Signal</keyword>
<dbReference type="RefSeq" id="WP_179703532.1">
    <property type="nucleotide sequence ID" value="NZ_JACCAU010000001.1"/>
</dbReference>
<evidence type="ECO:0000256" key="2">
    <source>
        <dbReference type="SAM" id="SignalP"/>
    </source>
</evidence>
<feature type="chain" id="PRO_5031168442" evidence="2">
    <location>
        <begin position="32"/>
        <end position="460"/>
    </location>
</feature>
<sequence>MICQCVASLGRRITNTAVCAALPFAAAGANAAAEPVSFPTPTGDMTLSPSGPLAVPVPQSRAMPVESPSALRRGNDTYTYLRCWYRSSADPLEPNASYEWALDPSGGDWYRVPGFWRADGVTQWKNMFYSVRTQDTLNDVCRKTLNARGIRAELTQAVAANNTLSFNFTIWSIDSAWQEPRINKLIVFGDSLSDTQNTFNASQWTLPNRASWHAGRFSNGPVWPEYLASVLHLPMYNWSAGGAATNQHFVVPGLVQQVESWRDYMKFAPDYRPGNTLFAVLAGGNDLVSYGRTPEQAANAMRDSLEQLAAADARRILLVTLPDVSRAPVVVARGDAVRVAAEVQDYNRRLVEVAAALRLRYGATLQLEIFDANAMFDDLLRHPEQYGLDDTTHSCLDIPNPSALTYLSAQIPRAICDDPARFLFWDALHPTTATHALLAQRIASFVRERFGNGELQVAAQ</sequence>
<accession>A0A7Z0AY95</accession>
<dbReference type="Proteomes" id="UP000572540">
    <property type="component" value="Unassembled WGS sequence"/>
</dbReference>
<dbReference type="PANTHER" id="PTHR45648:SF22">
    <property type="entry name" value="GDSL LIPASE_ACYLHYDROLASE FAMILY PROTEIN (AFU_ORTHOLOGUE AFUA_4G14700)"/>
    <property type="match status" value="1"/>
</dbReference>
<name>A0A7Z0AY95_9BURK</name>
<dbReference type="Gene3D" id="3.40.50.1110">
    <property type="entry name" value="SGNH hydrolase"/>
    <property type="match status" value="1"/>
</dbReference>
<dbReference type="InterPro" id="IPR036514">
    <property type="entry name" value="SGNH_hydro_sf"/>
</dbReference>
<protein>
    <submittedName>
        <fullName evidence="3">Thermolabile hemolysin</fullName>
    </submittedName>
</protein>
<dbReference type="AlphaFoldDB" id="A0A7Z0AY95"/>
<evidence type="ECO:0000313" key="3">
    <source>
        <dbReference type="EMBL" id="NYH13280.1"/>
    </source>
</evidence>
<dbReference type="InterPro" id="IPR051058">
    <property type="entry name" value="GDSL_Est/Lipase"/>
</dbReference>
<dbReference type="GO" id="GO:0016788">
    <property type="term" value="F:hydrolase activity, acting on ester bonds"/>
    <property type="evidence" value="ECO:0007669"/>
    <property type="project" value="InterPro"/>
</dbReference>
<keyword evidence="1" id="KW-0378">Hydrolase</keyword>
<proteinExistence type="predicted"/>
<evidence type="ECO:0000256" key="1">
    <source>
        <dbReference type="ARBA" id="ARBA00022801"/>
    </source>
</evidence>
<gene>
    <name evidence="3" type="ORF">GGD41_000508</name>
</gene>